<gene>
    <name evidence="1" type="ORF">MOBT1_000260</name>
</gene>
<dbReference type="EMBL" id="CP119934">
    <property type="protein sequence ID" value="WFD01588.1"/>
    <property type="molecule type" value="Genomic_DNA"/>
</dbReference>
<reference evidence="1" key="1">
    <citation type="submission" date="2023-03" db="EMBL/GenBank/DDBJ databases">
        <title>Mating type loci evolution in Malassezia.</title>
        <authorList>
            <person name="Coelho M.A."/>
        </authorList>
    </citation>
    <scope>NUCLEOTIDE SEQUENCE</scope>
    <source>
        <strain evidence="1">CBS 7876</strain>
    </source>
</reference>
<dbReference type="InterPro" id="IPR027417">
    <property type="entry name" value="P-loop_NTPase"/>
</dbReference>
<proteinExistence type="predicted"/>
<evidence type="ECO:0000313" key="1">
    <source>
        <dbReference type="EMBL" id="WFD01588.1"/>
    </source>
</evidence>
<evidence type="ECO:0000313" key="2">
    <source>
        <dbReference type="Proteomes" id="UP001214603"/>
    </source>
</evidence>
<dbReference type="PANTHER" id="PTHR10285">
    <property type="entry name" value="URIDINE KINASE"/>
    <property type="match status" value="1"/>
</dbReference>
<accession>A0AAF0E1T3</accession>
<organism evidence="1 2">
    <name type="scientific">Malassezia obtusa</name>
    <dbReference type="NCBI Taxonomy" id="76774"/>
    <lineage>
        <taxon>Eukaryota</taxon>
        <taxon>Fungi</taxon>
        <taxon>Dikarya</taxon>
        <taxon>Basidiomycota</taxon>
        <taxon>Ustilaginomycotina</taxon>
        <taxon>Malasseziomycetes</taxon>
        <taxon>Malasseziales</taxon>
        <taxon>Malasseziaceae</taxon>
        <taxon>Malassezia</taxon>
    </lineage>
</organism>
<dbReference type="AlphaFoldDB" id="A0AAF0E1T3"/>
<keyword evidence="2" id="KW-1185">Reference proteome</keyword>
<evidence type="ECO:0008006" key="3">
    <source>
        <dbReference type="Google" id="ProtNLM"/>
    </source>
</evidence>
<sequence length="219" mass="24183">MQVDRLADAVLHGADQLREHRRFLVGISGIPGAGKSTLAHDVARRINERRGAEVCLCVGMDGWHYSRRQLDAMPDPAHAHARRGAAFTFDAEAFVAWVERLRAAAPGAFPRCTAPTFSHAEKDPVPDGLAIEPWHTIVLVEGLYCNLDVAPWDRAAACWDLRWFVQVTDAEARARLTRRHLEAGLAPTAEAAQHRADTNDLPNGAWILAHTIEPIERLG</sequence>
<dbReference type="Proteomes" id="UP001214603">
    <property type="component" value="Chromosome 1"/>
</dbReference>
<name>A0AAF0E1T3_9BASI</name>
<dbReference type="Gene3D" id="3.40.50.300">
    <property type="entry name" value="P-loop containing nucleotide triphosphate hydrolases"/>
    <property type="match status" value="2"/>
</dbReference>
<protein>
    <recommendedName>
        <fullName evidence="3">Phosphoribulokinase/uridine kinase domain-containing protein</fullName>
    </recommendedName>
</protein>
<dbReference type="SUPFAM" id="SSF52540">
    <property type="entry name" value="P-loop containing nucleoside triphosphate hydrolases"/>
    <property type="match status" value="1"/>
</dbReference>